<evidence type="ECO:0000313" key="5">
    <source>
        <dbReference type="Proteomes" id="UP000215256"/>
    </source>
</evidence>
<dbReference type="RefSeq" id="WP_095444930.1">
    <property type="nucleotide sequence ID" value="NZ_CP022603.1"/>
</dbReference>
<dbReference type="GO" id="GO:0016747">
    <property type="term" value="F:acyltransferase activity, transferring groups other than amino-acyl groups"/>
    <property type="evidence" value="ECO:0007669"/>
    <property type="project" value="InterPro"/>
</dbReference>
<evidence type="ECO:0000313" key="4">
    <source>
        <dbReference type="EMBL" id="ASV84087.1"/>
    </source>
</evidence>
<evidence type="ECO:0000256" key="1">
    <source>
        <dbReference type="ARBA" id="ARBA00022679"/>
    </source>
</evidence>
<accession>A0A248UBB7</accession>
<name>A0A248UBB7_9HYPH</name>
<proteinExistence type="predicted"/>
<dbReference type="Pfam" id="PF00583">
    <property type="entry name" value="Acetyltransf_1"/>
    <property type="match status" value="1"/>
</dbReference>
<gene>
    <name evidence="4" type="ORF">CES85_4879</name>
</gene>
<dbReference type="InterPro" id="IPR000182">
    <property type="entry name" value="GNAT_dom"/>
</dbReference>
<dbReference type="OrthoDB" id="6172743at2"/>
<dbReference type="InterPro" id="IPR050680">
    <property type="entry name" value="YpeA/RimI_acetyltransf"/>
</dbReference>
<dbReference type="Gene3D" id="3.40.630.30">
    <property type="match status" value="1"/>
</dbReference>
<dbReference type="Proteomes" id="UP000215256">
    <property type="component" value="Chromosome 2"/>
</dbReference>
<evidence type="ECO:0000256" key="2">
    <source>
        <dbReference type="ARBA" id="ARBA00023315"/>
    </source>
</evidence>
<evidence type="ECO:0000259" key="3">
    <source>
        <dbReference type="PROSITE" id="PS51186"/>
    </source>
</evidence>
<dbReference type="InterPro" id="IPR016181">
    <property type="entry name" value="Acyl_CoA_acyltransferase"/>
</dbReference>
<dbReference type="SUPFAM" id="SSF55729">
    <property type="entry name" value="Acyl-CoA N-acyltransferases (Nat)"/>
    <property type="match status" value="1"/>
</dbReference>
<dbReference type="CDD" id="cd04301">
    <property type="entry name" value="NAT_SF"/>
    <property type="match status" value="1"/>
</dbReference>
<dbReference type="PROSITE" id="PS51186">
    <property type="entry name" value="GNAT"/>
    <property type="match status" value="1"/>
</dbReference>
<organism evidence="4 5">
    <name type="scientific">Ochrobactrum quorumnocens</name>
    <dbReference type="NCBI Taxonomy" id="271865"/>
    <lineage>
        <taxon>Bacteria</taxon>
        <taxon>Pseudomonadati</taxon>
        <taxon>Pseudomonadota</taxon>
        <taxon>Alphaproteobacteria</taxon>
        <taxon>Hyphomicrobiales</taxon>
        <taxon>Brucellaceae</taxon>
        <taxon>Brucella/Ochrobactrum group</taxon>
        <taxon>Ochrobactrum</taxon>
    </lineage>
</organism>
<dbReference type="PANTHER" id="PTHR43420">
    <property type="entry name" value="ACETYLTRANSFERASE"/>
    <property type="match status" value="1"/>
</dbReference>
<keyword evidence="2" id="KW-0012">Acyltransferase</keyword>
<sequence length="159" mass="17974">MIIFKPMDAESYQAYLDYFVADYAAEISENYRLSEEAALVQARSEINSNLPDGAQTEGHVLQSIMQQDSTAEQLIGYLWYKPDLSTRSAFIYDFCVLERYRGQGLARQVLSAFEDGMRSLGFEQLKLRVAASNDRARHVYEATGFQVTGINMSKVICAD</sequence>
<dbReference type="KEGG" id="och:CES85_4879"/>
<dbReference type="EMBL" id="CP022603">
    <property type="protein sequence ID" value="ASV84087.1"/>
    <property type="molecule type" value="Genomic_DNA"/>
</dbReference>
<reference evidence="4 5" key="1">
    <citation type="submission" date="2017-07" db="EMBL/GenBank/DDBJ databases">
        <title>Phylogenetic study on the rhizospheric bacterium Ochrobactrum sp. A44.</title>
        <authorList>
            <person name="Krzyzanowska D.M."/>
            <person name="Ossowicki A."/>
            <person name="Rajewska M."/>
            <person name="Maciag T."/>
            <person name="Kaczynski Z."/>
            <person name="Czerwicka M."/>
            <person name="Jafra S."/>
        </authorList>
    </citation>
    <scope>NUCLEOTIDE SEQUENCE [LARGE SCALE GENOMIC DNA]</scope>
    <source>
        <strain evidence="4 5">A44</strain>
    </source>
</reference>
<protein>
    <submittedName>
        <fullName evidence="4">Acetyltransferase domain protein</fullName>
    </submittedName>
</protein>
<feature type="domain" description="N-acetyltransferase" evidence="3">
    <location>
        <begin position="29"/>
        <end position="159"/>
    </location>
</feature>
<keyword evidence="1 4" id="KW-0808">Transferase</keyword>
<dbReference type="AlphaFoldDB" id="A0A248UBB7"/>